<dbReference type="Gene3D" id="3.90.1530.10">
    <property type="entry name" value="Conserved hypothetical protein from pyrococcus furiosus pfu- 392566-001, ParB domain"/>
    <property type="match status" value="1"/>
</dbReference>
<protein>
    <submittedName>
        <fullName evidence="1">ParB-like nuclease domain-containing protein</fullName>
    </submittedName>
</protein>
<dbReference type="AlphaFoldDB" id="A0A1T5M5Q4"/>
<reference evidence="1 2" key="1">
    <citation type="submission" date="2017-02" db="EMBL/GenBank/DDBJ databases">
        <authorList>
            <person name="Peterson S.W."/>
        </authorList>
    </citation>
    <scope>NUCLEOTIDE SEQUENCE [LARGE SCALE GENOMIC DNA]</scope>
    <source>
        <strain evidence="1 2">DSM 25262</strain>
    </source>
</reference>
<sequence>MLQRFINFDFGVYMASVKGLEKQITILKELKEYIIPLTKEEFELLESNILQHGCRDPLVVWPRENSFFLVDGHNRFKICQKHNIDFKIKKIDFETIDTAKVWMIDNQMGRRNLTPDQLSYYRGVKYNSLKNKKGGYENVRSKGQSELSTSERIAEKFNVSESTIKRDAKFAEGLNIISRGNPKLKTEILSGTVKAKRSDIQILPDAPYADKILIKSEADLAVKAKKIRADILDEYEKKASRLSQTKTTKAQEEDAEPVFLDKDDRVRKLKAKIISAINRAIRDKDETAIKELRKLIDKLSAEIH</sequence>
<gene>
    <name evidence="1" type="ORF">SAMN05660236_4434</name>
</gene>
<dbReference type="Proteomes" id="UP000190961">
    <property type="component" value="Unassembled WGS sequence"/>
</dbReference>
<dbReference type="EMBL" id="FUZU01000003">
    <property type="protein sequence ID" value="SKC83374.1"/>
    <property type="molecule type" value="Genomic_DNA"/>
</dbReference>
<keyword evidence="2" id="KW-1185">Reference proteome</keyword>
<evidence type="ECO:0000313" key="1">
    <source>
        <dbReference type="EMBL" id="SKC83374.1"/>
    </source>
</evidence>
<accession>A0A1T5M5Q4</accession>
<proteinExistence type="predicted"/>
<dbReference type="SUPFAM" id="SSF110849">
    <property type="entry name" value="ParB/Sulfiredoxin"/>
    <property type="match status" value="1"/>
</dbReference>
<dbReference type="OrthoDB" id="5944985at2"/>
<dbReference type="RefSeq" id="WP_079688963.1">
    <property type="nucleotide sequence ID" value="NZ_FUZU01000003.1"/>
</dbReference>
<organism evidence="1 2">
    <name type="scientific">Ohtaekwangia koreensis</name>
    <dbReference type="NCBI Taxonomy" id="688867"/>
    <lineage>
        <taxon>Bacteria</taxon>
        <taxon>Pseudomonadati</taxon>
        <taxon>Bacteroidota</taxon>
        <taxon>Cytophagia</taxon>
        <taxon>Cytophagales</taxon>
        <taxon>Fulvivirgaceae</taxon>
        <taxon>Ohtaekwangia</taxon>
    </lineage>
</organism>
<dbReference type="STRING" id="688867.SAMN05660236_4434"/>
<name>A0A1T5M5Q4_9BACT</name>
<evidence type="ECO:0000313" key="2">
    <source>
        <dbReference type="Proteomes" id="UP000190961"/>
    </source>
</evidence>
<dbReference type="InterPro" id="IPR036086">
    <property type="entry name" value="ParB/Sulfiredoxin_sf"/>
</dbReference>